<dbReference type="NCBIfam" id="TIGR01554">
    <property type="entry name" value="major_cap_HK97"/>
    <property type="match status" value="1"/>
</dbReference>
<dbReference type="Pfam" id="PF05065">
    <property type="entry name" value="Phage_capsid"/>
    <property type="match status" value="1"/>
</dbReference>
<accession>A0A8S5P2D7</accession>
<comment type="subcellular location">
    <subcellularLocation>
        <location evidence="1">Virion</location>
    </subcellularLocation>
</comment>
<evidence type="ECO:0000259" key="3">
    <source>
        <dbReference type="Pfam" id="PF05065"/>
    </source>
</evidence>
<proteinExistence type="predicted"/>
<name>A0A8S5P2D7_9CAUD</name>
<protein>
    <submittedName>
        <fullName evidence="4">Major capsid protein</fullName>
    </submittedName>
</protein>
<sequence>MRGYLKNKKYCWMMAVFAIATLVLSMLSPDTSVVSLAGLGLLGFVDLESMDEDQKKFIKGLDDKLEEINMKFLKDALPKSEYVKELTSLTEAMKDLNDNVLSDKIDKKDFDTFKENVLGELVKIKGAMEKTDEGKLKVKTLEDQIRDQLKAYISKDGRGREIVDLKSACKAMPGNKLNLSIIPNVKANTPITSSVTTTGVPMSPGVVFDSSISTPPLAESEIRQFANVATINARTIIYTQLKDSQGDAEWVPEGGLKPSMTATIEEKNVTAGKVALTATLTEEVLTDLPQLVAEVRSEIIYKIGVAEEEGILFGSGSDGNIKGVFSDIPEYSLTSVKVTSPNNFDAIVAAYTQIVSTSKRNYSPNLVRVNPVDLANLKLTKDSSGAYLFPPFTLQDGTLISGVQIKPSTTITEGEFYIGDFRYLNIRDYQPLSITFGWVNDDFQKNQVTMVGEKRLLAYIKSNYLTAFVKGKYSTIKEAIDANPASDSSGIGS</sequence>
<evidence type="ECO:0000256" key="1">
    <source>
        <dbReference type="ARBA" id="ARBA00004328"/>
    </source>
</evidence>
<keyword evidence="2" id="KW-0946">Virion</keyword>
<dbReference type="InterPro" id="IPR054612">
    <property type="entry name" value="Phage_capsid-like_C"/>
</dbReference>
<dbReference type="Gene3D" id="3.30.2400.10">
    <property type="entry name" value="Major capsid protein gp5"/>
    <property type="match status" value="1"/>
</dbReference>
<reference evidence="4" key="1">
    <citation type="journal article" date="2021" name="Proc. Natl. Acad. Sci. U.S.A.">
        <title>A Catalog of Tens of Thousands of Viruses from Human Metagenomes Reveals Hidden Associations with Chronic Diseases.</title>
        <authorList>
            <person name="Tisza M.J."/>
            <person name="Buck C.B."/>
        </authorList>
    </citation>
    <scope>NUCLEOTIDE SEQUENCE</scope>
    <source>
        <strain evidence="4">CtZE52</strain>
    </source>
</reference>
<organism evidence="4">
    <name type="scientific">Siphoviridae sp. ctZE52</name>
    <dbReference type="NCBI Taxonomy" id="2825557"/>
    <lineage>
        <taxon>Viruses</taxon>
        <taxon>Duplodnaviria</taxon>
        <taxon>Heunggongvirae</taxon>
        <taxon>Uroviricota</taxon>
        <taxon>Caudoviricetes</taxon>
    </lineage>
</organism>
<evidence type="ECO:0000256" key="2">
    <source>
        <dbReference type="ARBA" id="ARBA00022844"/>
    </source>
</evidence>
<dbReference type="SUPFAM" id="SSF56563">
    <property type="entry name" value="Major capsid protein gp5"/>
    <property type="match status" value="1"/>
</dbReference>
<evidence type="ECO:0000313" key="4">
    <source>
        <dbReference type="EMBL" id="DAE01130.1"/>
    </source>
</evidence>
<dbReference type="EMBL" id="BK015320">
    <property type="protein sequence ID" value="DAE01130.1"/>
    <property type="molecule type" value="Genomic_DNA"/>
</dbReference>
<dbReference type="InterPro" id="IPR024455">
    <property type="entry name" value="Phage_capsid"/>
</dbReference>
<feature type="domain" description="Phage capsid-like C-terminal" evidence="3">
    <location>
        <begin position="208"/>
        <end position="456"/>
    </location>
</feature>
<dbReference type="GO" id="GO:0044423">
    <property type="term" value="C:virion component"/>
    <property type="evidence" value="ECO:0007669"/>
    <property type="project" value="UniProtKB-KW"/>
</dbReference>
<dbReference type="Gene3D" id="3.30.2320.10">
    <property type="entry name" value="hypothetical protein PF0899 domain"/>
    <property type="match status" value="1"/>
</dbReference>